<dbReference type="Proteomes" id="UP000324222">
    <property type="component" value="Unassembled WGS sequence"/>
</dbReference>
<dbReference type="AlphaFoldDB" id="A0A5B7HHL8"/>
<dbReference type="EMBL" id="VSRR010029776">
    <property type="protein sequence ID" value="MPC69653.1"/>
    <property type="molecule type" value="Genomic_DNA"/>
</dbReference>
<reference evidence="2 3" key="1">
    <citation type="submission" date="2019-05" db="EMBL/GenBank/DDBJ databases">
        <title>Another draft genome of Portunus trituberculatus and its Hox gene families provides insights of decapod evolution.</title>
        <authorList>
            <person name="Jeong J.-H."/>
            <person name="Song I."/>
            <person name="Kim S."/>
            <person name="Choi T."/>
            <person name="Kim D."/>
            <person name="Ryu S."/>
            <person name="Kim W."/>
        </authorList>
    </citation>
    <scope>NUCLEOTIDE SEQUENCE [LARGE SCALE GENOMIC DNA]</scope>
    <source>
        <tissue evidence="2">Muscle</tissue>
    </source>
</reference>
<proteinExistence type="predicted"/>
<sequence>MSRHTPGTQILHIWKAGYSLSTLKWLLDLDLNVSLTLPTLRPPHVLTQPPRPQPARVTEVQVGALCGVNPHREAASPYQVTQHGAKDPQQQTHGCGGE</sequence>
<keyword evidence="3" id="KW-1185">Reference proteome</keyword>
<gene>
    <name evidence="2" type="ORF">E2C01_063883</name>
</gene>
<evidence type="ECO:0000256" key="1">
    <source>
        <dbReference type="SAM" id="MobiDB-lite"/>
    </source>
</evidence>
<organism evidence="2 3">
    <name type="scientific">Portunus trituberculatus</name>
    <name type="common">Swimming crab</name>
    <name type="synonym">Neptunus trituberculatus</name>
    <dbReference type="NCBI Taxonomy" id="210409"/>
    <lineage>
        <taxon>Eukaryota</taxon>
        <taxon>Metazoa</taxon>
        <taxon>Ecdysozoa</taxon>
        <taxon>Arthropoda</taxon>
        <taxon>Crustacea</taxon>
        <taxon>Multicrustacea</taxon>
        <taxon>Malacostraca</taxon>
        <taxon>Eumalacostraca</taxon>
        <taxon>Eucarida</taxon>
        <taxon>Decapoda</taxon>
        <taxon>Pleocyemata</taxon>
        <taxon>Brachyura</taxon>
        <taxon>Eubrachyura</taxon>
        <taxon>Portunoidea</taxon>
        <taxon>Portunidae</taxon>
        <taxon>Portuninae</taxon>
        <taxon>Portunus</taxon>
    </lineage>
</organism>
<feature type="compositionally biased region" description="Polar residues" evidence="1">
    <location>
        <begin position="78"/>
        <end position="98"/>
    </location>
</feature>
<evidence type="ECO:0000313" key="2">
    <source>
        <dbReference type="EMBL" id="MPC69653.1"/>
    </source>
</evidence>
<feature type="region of interest" description="Disordered" evidence="1">
    <location>
        <begin position="73"/>
        <end position="98"/>
    </location>
</feature>
<accession>A0A5B7HHL8</accession>
<protein>
    <submittedName>
        <fullName evidence="2">Uncharacterized protein</fullName>
    </submittedName>
</protein>
<evidence type="ECO:0000313" key="3">
    <source>
        <dbReference type="Proteomes" id="UP000324222"/>
    </source>
</evidence>
<name>A0A5B7HHL8_PORTR</name>
<comment type="caution">
    <text evidence="2">The sequence shown here is derived from an EMBL/GenBank/DDBJ whole genome shotgun (WGS) entry which is preliminary data.</text>
</comment>